<reference evidence="3" key="1">
    <citation type="journal article" date="2023" name="Mol. Biol. Evol.">
        <title>Third-Generation Sequencing Reveals the Adaptive Role of the Epigenome in Three Deep-Sea Polychaetes.</title>
        <authorList>
            <person name="Perez M."/>
            <person name="Aroh O."/>
            <person name="Sun Y."/>
            <person name="Lan Y."/>
            <person name="Juniper S.K."/>
            <person name="Young C.R."/>
            <person name="Angers B."/>
            <person name="Qian P.Y."/>
        </authorList>
    </citation>
    <scope>NUCLEOTIDE SEQUENCE</scope>
    <source>
        <strain evidence="3">P08H-3</strain>
    </source>
</reference>
<dbReference type="InterPro" id="IPR001304">
    <property type="entry name" value="C-type_lectin-like"/>
</dbReference>
<evidence type="ECO:0000313" key="4">
    <source>
        <dbReference type="Proteomes" id="UP001208570"/>
    </source>
</evidence>
<dbReference type="Proteomes" id="UP001208570">
    <property type="component" value="Unassembled WGS sequence"/>
</dbReference>
<evidence type="ECO:0000256" key="1">
    <source>
        <dbReference type="SAM" id="SignalP"/>
    </source>
</evidence>
<name>A0AAD9MQF2_9ANNE</name>
<keyword evidence="4" id="KW-1185">Reference proteome</keyword>
<evidence type="ECO:0000313" key="3">
    <source>
        <dbReference type="EMBL" id="KAK2139946.1"/>
    </source>
</evidence>
<feature type="domain" description="C-type lectin" evidence="2">
    <location>
        <begin position="118"/>
        <end position="236"/>
    </location>
</feature>
<gene>
    <name evidence="3" type="ORF">LSH36_1546g00009</name>
</gene>
<organism evidence="3 4">
    <name type="scientific">Paralvinella palmiformis</name>
    <dbReference type="NCBI Taxonomy" id="53620"/>
    <lineage>
        <taxon>Eukaryota</taxon>
        <taxon>Metazoa</taxon>
        <taxon>Spiralia</taxon>
        <taxon>Lophotrochozoa</taxon>
        <taxon>Annelida</taxon>
        <taxon>Polychaeta</taxon>
        <taxon>Sedentaria</taxon>
        <taxon>Canalipalpata</taxon>
        <taxon>Terebellida</taxon>
        <taxon>Terebelliformia</taxon>
        <taxon>Alvinellidae</taxon>
        <taxon>Paralvinella</taxon>
    </lineage>
</organism>
<dbReference type="Gene3D" id="3.10.100.10">
    <property type="entry name" value="Mannose-Binding Protein A, subunit A"/>
    <property type="match status" value="1"/>
</dbReference>
<dbReference type="InterPro" id="IPR016186">
    <property type="entry name" value="C-type_lectin-like/link_sf"/>
</dbReference>
<feature type="signal peptide" evidence="1">
    <location>
        <begin position="1"/>
        <end position="21"/>
    </location>
</feature>
<dbReference type="SUPFAM" id="SSF56436">
    <property type="entry name" value="C-type lectin-like"/>
    <property type="match status" value="1"/>
</dbReference>
<accession>A0AAD9MQF2</accession>
<dbReference type="SMART" id="SM00034">
    <property type="entry name" value="CLECT"/>
    <property type="match status" value="1"/>
</dbReference>
<dbReference type="AlphaFoldDB" id="A0AAD9MQF2"/>
<keyword evidence="1" id="KW-0732">Signal</keyword>
<proteinExistence type="predicted"/>
<sequence length="237" mass="27807">MVIFLSLRCLALILLAVVVTSCPSDDNCHRQTFHEVSNRSYVGEILVREGPLPVNKCRRLCRQYLECWLFSFEWLEDKFGMCNIYNGVWNATQIVQKQDVSLYMSCPDGFEWDVKIRKCYTVKLYGPIIGTEIVKMCYNILPEAFPVEPRDSTQMNHIIETAGGRDIWMGMRKPDNFSDVHDFRYYSDGKPIEYEYWRKPDPNNYNNNEHCVLAQGNQELRWYDVICNIQGNIICQL</sequence>
<comment type="caution">
    <text evidence="3">The sequence shown here is derived from an EMBL/GenBank/DDBJ whole genome shotgun (WGS) entry which is preliminary data.</text>
</comment>
<protein>
    <recommendedName>
        <fullName evidence="2">C-type lectin domain-containing protein</fullName>
    </recommendedName>
</protein>
<dbReference type="InterPro" id="IPR016187">
    <property type="entry name" value="CTDL_fold"/>
</dbReference>
<dbReference type="EMBL" id="JAODUP010001546">
    <property type="protein sequence ID" value="KAK2139946.1"/>
    <property type="molecule type" value="Genomic_DNA"/>
</dbReference>
<dbReference type="PROSITE" id="PS50041">
    <property type="entry name" value="C_TYPE_LECTIN_2"/>
    <property type="match status" value="1"/>
</dbReference>
<dbReference type="Pfam" id="PF00059">
    <property type="entry name" value="Lectin_C"/>
    <property type="match status" value="1"/>
</dbReference>
<evidence type="ECO:0000259" key="2">
    <source>
        <dbReference type="PROSITE" id="PS50041"/>
    </source>
</evidence>
<feature type="chain" id="PRO_5041950162" description="C-type lectin domain-containing protein" evidence="1">
    <location>
        <begin position="22"/>
        <end position="237"/>
    </location>
</feature>